<dbReference type="RefSeq" id="WP_093882676.1">
    <property type="nucleotide sequence ID" value="NZ_FOBS01000005.1"/>
</dbReference>
<dbReference type="OrthoDB" id="9769774at2"/>
<evidence type="ECO:0000313" key="1">
    <source>
        <dbReference type="EMBL" id="SEM16019.1"/>
    </source>
</evidence>
<accession>A0A1H7W4I3</accession>
<protein>
    <submittedName>
        <fullName evidence="1">Uncharacterized protein</fullName>
    </submittedName>
</protein>
<organism evidence="1 2">
    <name type="scientific">Syntrophus gentianae</name>
    <dbReference type="NCBI Taxonomy" id="43775"/>
    <lineage>
        <taxon>Bacteria</taxon>
        <taxon>Pseudomonadati</taxon>
        <taxon>Thermodesulfobacteriota</taxon>
        <taxon>Syntrophia</taxon>
        <taxon>Syntrophales</taxon>
        <taxon>Syntrophaceae</taxon>
        <taxon>Syntrophus</taxon>
    </lineage>
</organism>
<dbReference type="Proteomes" id="UP000198744">
    <property type="component" value="Unassembled WGS sequence"/>
</dbReference>
<dbReference type="EMBL" id="FOBS01000005">
    <property type="protein sequence ID" value="SEM16019.1"/>
    <property type="molecule type" value="Genomic_DNA"/>
</dbReference>
<proteinExistence type="predicted"/>
<evidence type="ECO:0000313" key="2">
    <source>
        <dbReference type="Proteomes" id="UP000198744"/>
    </source>
</evidence>
<name>A0A1H7W4I3_9BACT</name>
<gene>
    <name evidence="1" type="ORF">SAMN04489760_105150</name>
</gene>
<sequence length="61" mass="7084">MKATHSLMTEHEDINLMFDIVGQVYRQLETSGDIERDHLDAITEYLKGFVDKFHQPGISMM</sequence>
<reference evidence="1 2" key="1">
    <citation type="submission" date="2016-10" db="EMBL/GenBank/DDBJ databases">
        <authorList>
            <person name="de Groot N.N."/>
        </authorList>
    </citation>
    <scope>NUCLEOTIDE SEQUENCE [LARGE SCALE GENOMIC DNA]</scope>
    <source>
        <strain evidence="1 2">DSM 8423</strain>
    </source>
</reference>
<keyword evidence="2" id="KW-1185">Reference proteome</keyword>
<dbReference type="AlphaFoldDB" id="A0A1H7W4I3"/>